<dbReference type="AlphaFoldDB" id="B0G3T9"/>
<dbReference type="InterPro" id="IPR011010">
    <property type="entry name" value="DNA_brk_join_enz"/>
</dbReference>
<comment type="caution">
    <text evidence="3">The sequence shown here is derived from an EMBL/GenBank/DDBJ whole genome shotgun (WGS) entry which is preliminary data.</text>
</comment>
<dbReference type="RefSeq" id="WP_005331670.1">
    <property type="nucleotide sequence ID" value="NZ_AAXA02000010.1"/>
</dbReference>
<gene>
    <name evidence="3" type="ORF">DORFOR_00916</name>
</gene>
<dbReference type="Gene3D" id="1.10.443.10">
    <property type="entry name" value="Intergrase catalytic core"/>
    <property type="match status" value="1"/>
</dbReference>
<dbReference type="GO" id="GO:0006310">
    <property type="term" value="P:DNA recombination"/>
    <property type="evidence" value="ECO:0007669"/>
    <property type="project" value="UniProtKB-KW"/>
</dbReference>
<evidence type="ECO:0000259" key="2">
    <source>
        <dbReference type="PROSITE" id="PS51898"/>
    </source>
</evidence>
<dbReference type="GO" id="GO:0015074">
    <property type="term" value="P:DNA integration"/>
    <property type="evidence" value="ECO:0007669"/>
    <property type="project" value="InterPro"/>
</dbReference>
<dbReference type="CDD" id="cd00397">
    <property type="entry name" value="DNA_BRE_C"/>
    <property type="match status" value="1"/>
</dbReference>
<protein>
    <submittedName>
        <fullName evidence="3">Site-specific recombinase, phage integrase family</fullName>
    </submittedName>
</protein>
<dbReference type="PaxDb" id="411461-DORFOR_00916"/>
<accession>B0G3T9</accession>
<organism evidence="3 4">
    <name type="scientific">Dorea formicigenerans ATCC 27755</name>
    <dbReference type="NCBI Taxonomy" id="411461"/>
    <lineage>
        <taxon>Bacteria</taxon>
        <taxon>Bacillati</taxon>
        <taxon>Bacillota</taxon>
        <taxon>Clostridia</taxon>
        <taxon>Lachnospirales</taxon>
        <taxon>Lachnospiraceae</taxon>
        <taxon>Dorea</taxon>
    </lineage>
</organism>
<dbReference type="NCBIfam" id="NF040693">
    <property type="entry name" value="recomb_GmtY"/>
    <property type="match status" value="1"/>
</dbReference>
<reference evidence="3 4" key="1">
    <citation type="submission" date="2007-10" db="EMBL/GenBank/DDBJ databases">
        <title>Draft genome sequence of Dorea formicigenerans(ATCC 27755).</title>
        <authorList>
            <person name="Sudarsanam P."/>
            <person name="Ley R."/>
            <person name="Guruge J."/>
            <person name="Turnbaugh P.J."/>
            <person name="Mahowald M."/>
            <person name="Liep D."/>
            <person name="Gordon J."/>
        </authorList>
    </citation>
    <scope>NUCLEOTIDE SEQUENCE [LARGE SCALE GENOMIC DNA]</scope>
    <source>
        <strain evidence="3 4">ATCC 27755</strain>
    </source>
</reference>
<evidence type="ECO:0000313" key="4">
    <source>
        <dbReference type="Proteomes" id="UP000005359"/>
    </source>
</evidence>
<dbReference type="Proteomes" id="UP000005359">
    <property type="component" value="Unassembled WGS sequence"/>
</dbReference>
<dbReference type="PROSITE" id="PS51898">
    <property type="entry name" value="TYR_RECOMBINASE"/>
    <property type="match status" value="1"/>
</dbReference>
<evidence type="ECO:0000313" key="3">
    <source>
        <dbReference type="EMBL" id="EDR47833.1"/>
    </source>
</evidence>
<dbReference type="SUPFAM" id="SSF56349">
    <property type="entry name" value="DNA breaking-rejoining enzymes"/>
    <property type="match status" value="1"/>
</dbReference>
<dbReference type="STRING" id="411461.DORFOR_00916"/>
<dbReference type="eggNOG" id="COG4974">
    <property type="taxonomic scope" value="Bacteria"/>
</dbReference>
<dbReference type="InterPro" id="IPR013762">
    <property type="entry name" value="Integrase-like_cat_sf"/>
</dbReference>
<keyword evidence="1" id="KW-0233">DNA recombination</keyword>
<reference evidence="3 4" key="2">
    <citation type="submission" date="2007-10" db="EMBL/GenBank/DDBJ databases">
        <authorList>
            <person name="Fulton L."/>
            <person name="Clifton S."/>
            <person name="Fulton B."/>
            <person name="Xu J."/>
            <person name="Minx P."/>
            <person name="Pepin K.H."/>
            <person name="Johnson M."/>
            <person name="Thiruvilangam P."/>
            <person name="Bhonagiri V."/>
            <person name="Nash W.E."/>
            <person name="Wang C."/>
            <person name="Mardis E.R."/>
            <person name="Wilson R.K."/>
        </authorList>
    </citation>
    <scope>NUCLEOTIDE SEQUENCE [LARGE SCALE GENOMIC DNA]</scope>
    <source>
        <strain evidence="3 4">ATCC 27755</strain>
    </source>
</reference>
<dbReference type="InterPro" id="IPR002104">
    <property type="entry name" value="Integrase_catalytic"/>
</dbReference>
<proteinExistence type="predicted"/>
<dbReference type="EMBL" id="AAXA02000010">
    <property type="protein sequence ID" value="EDR47833.1"/>
    <property type="molecule type" value="Genomic_DNA"/>
</dbReference>
<evidence type="ECO:0000256" key="1">
    <source>
        <dbReference type="ARBA" id="ARBA00023172"/>
    </source>
</evidence>
<sequence length="495" mass="58088">MNYVKIYTKTYRDNSARYIELPSLLIEQDGETKVFEQLLKYQIKYSHKSKTWHNKLIQSVSLLFDYMNANPNNYVSAKDFFELFAEAIYSGTIDEEGNDPSGLYWLPKKAQTANTLLSSLSDFSDWLYINYKTEQLNPWREATRYEERLKYMALINRSERSFLGHLDDIHDISETAKTVRNVVTHKNPYAVRNGTKAFPEDKIEKLLREGFKKTRKGYELDLIDGYNWRDIAITILMHYGGLRHSEPFHLWVQDVIPDPEDPDMAIVRIYHPSEGKAPHDFKNPSTGKYVTDRASYLKLKYGLIPRNQYASSNKRFAGWKNPRLDDEDNMYMNVYWFPREAGYVFMYVWKKYLQQRIRYGIKDTHPFAFVSFDPRYLGEMMPPRTQTEAHNKACESIGLEISKFNGTTNHGHRHAYGQRMKNAGIDKKVRQVAMHHKSEESQNVYTEPTVTEVTNALSLATYSLNKGIALPMKSEISSWYEEEKKLAKKYMMRKK</sequence>
<dbReference type="Pfam" id="PF00589">
    <property type="entry name" value="Phage_integrase"/>
    <property type="match status" value="1"/>
</dbReference>
<feature type="domain" description="Tyr recombinase" evidence="2">
    <location>
        <begin position="193"/>
        <end position="458"/>
    </location>
</feature>
<dbReference type="GO" id="GO:0003677">
    <property type="term" value="F:DNA binding"/>
    <property type="evidence" value="ECO:0007669"/>
    <property type="project" value="InterPro"/>
</dbReference>
<dbReference type="GeneID" id="92863983"/>
<name>B0G3T9_9FIRM</name>